<keyword evidence="2" id="KW-0812">Transmembrane</keyword>
<comment type="subcellular location">
    <subcellularLocation>
        <location evidence="1">Mitochondrion outer membrane</location>
    </subcellularLocation>
</comment>
<evidence type="ECO:0000256" key="1">
    <source>
        <dbReference type="ARBA" id="ARBA00004294"/>
    </source>
</evidence>
<evidence type="ECO:0000313" key="4">
    <source>
        <dbReference type="EMBL" id="VUZ49471.1"/>
    </source>
</evidence>
<accession>A0A564YQC1</accession>
<gene>
    <name evidence="4" type="ORF">WMSIL1_LOCUS8577</name>
</gene>
<keyword evidence="2" id="KW-0472">Membrane</keyword>
<dbReference type="EMBL" id="CABIJS010000333">
    <property type="protein sequence ID" value="VUZ49471.1"/>
    <property type="molecule type" value="Genomic_DNA"/>
</dbReference>
<dbReference type="GO" id="GO:0005741">
    <property type="term" value="C:mitochondrial outer membrane"/>
    <property type="evidence" value="ECO:0007669"/>
    <property type="project" value="UniProtKB-SubCell"/>
</dbReference>
<evidence type="ECO:0000256" key="2">
    <source>
        <dbReference type="ARBA" id="ARBA00022452"/>
    </source>
</evidence>
<keyword evidence="3" id="KW-1000">Mitochondrion outer membrane</keyword>
<name>A0A564YQC1_HYMDI</name>
<reference evidence="4 5" key="1">
    <citation type="submission" date="2019-07" db="EMBL/GenBank/DDBJ databases">
        <authorList>
            <person name="Jastrzebski P J."/>
            <person name="Paukszto L."/>
            <person name="Jastrzebski P J."/>
        </authorList>
    </citation>
    <scope>NUCLEOTIDE SEQUENCE [LARGE SCALE GENOMIC DNA]</scope>
    <source>
        <strain evidence="4 5">WMS-il1</strain>
    </source>
</reference>
<protein>
    <submittedName>
        <fullName evidence="4">Uncharacterized protein</fullName>
    </submittedName>
</protein>
<proteinExistence type="predicted"/>
<sequence>MSPPSFKEIGSKVKDFSVENTFWLSPNIKLNFISRKDPTVLFSLVSHPPNYVTEKFYSYYDSNRPILYSTLNTSFFKDVQLSFTYCQPASFKSTLTFPLFSDSFQQEISGALSNNNARTDTNAPFDDPTFSSRTSYTSDNIVAAFETDVRDKKIKSYLSLVLGRNNFFIAPRFGISLKKLSRYYVDLKLAYERNNVEVFTYFTWRKLHSLTNWHFGILHKTPGLDLGFYSVIKDKANTMDQSFLTVCYKPNSWSFLKCSLANNLMYTFYYGFTFTEGIVTTLGFSSDLKQNGPCCKFNVSFSMDL</sequence>
<dbReference type="Gene3D" id="2.40.160.10">
    <property type="entry name" value="Porin"/>
    <property type="match status" value="1"/>
</dbReference>
<keyword evidence="5" id="KW-1185">Reference proteome</keyword>
<dbReference type="AlphaFoldDB" id="A0A564YQC1"/>
<evidence type="ECO:0000256" key="3">
    <source>
        <dbReference type="ARBA" id="ARBA00022787"/>
    </source>
</evidence>
<organism evidence="4 5">
    <name type="scientific">Hymenolepis diminuta</name>
    <name type="common">Rat tapeworm</name>
    <dbReference type="NCBI Taxonomy" id="6216"/>
    <lineage>
        <taxon>Eukaryota</taxon>
        <taxon>Metazoa</taxon>
        <taxon>Spiralia</taxon>
        <taxon>Lophotrochozoa</taxon>
        <taxon>Platyhelminthes</taxon>
        <taxon>Cestoda</taxon>
        <taxon>Eucestoda</taxon>
        <taxon>Cyclophyllidea</taxon>
        <taxon>Hymenolepididae</taxon>
        <taxon>Hymenolepis</taxon>
    </lineage>
</organism>
<dbReference type="InterPro" id="IPR023614">
    <property type="entry name" value="Porin_dom_sf"/>
</dbReference>
<dbReference type="Proteomes" id="UP000321570">
    <property type="component" value="Unassembled WGS sequence"/>
</dbReference>
<evidence type="ECO:0000313" key="5">
    <source>
        <dbReference type="Proteomes" id="UP000321570"/>
    </source>
</evidence>
<keyword evidence="2" id="KW-1134">Transmembrane beta strand</keyword>
<keyword evidence="3" id="KW-0496">Mitochondrion</keyword>